<evidence type="ECO:0000259" key="10">
    <source>
        <dbReference type="PROSITE" id="PS52029"/>
    </source>
</evidence>
<evidence type="ECO:0000256" key="8">
    <source>
        <dbReference type="SAM" id="MobiDB-lite"/>
    </source>
</evidence>
<dbReference type="GO" id="GO:0005576">
    <property type="term" value="C:extracellular region"/>
    <property type="evidence" value="ECO:0007669"/>
    <property type="project" value="TreeGrafter"/>
</dbReference>
<gene>
    <name evidence="11" type="ORF">SAMN05443575_2072</name>
</gene>
<reference evidence="12" key="1">
    <citation type="submission" date="2016-11" db="EMBL/GenBank/DDBJ databases">
        <authorList>
            <person name="Varghese N."/>
            <person name="Submissions S."/>
        </authorList>
    </citation>
    <scope>NUCLEOTIDE SEQUENCE [LARGE SCALE GENOMIC DNA]</scope>
    <source>
        <strain evidence="12">DSM 45627</strain>
    </source>
</reference>
<feature type="region of interest" description="Disordered" evidence="8">
    <location>
        <begin position="1"/>
        <end position="23"/>
    </location>
</feature>
<dbReference type="EMBL" id="FQVU01000003">
    <property type="protein sequence ID" value="SHG48590.1"/>
    <property type="molecule type" value="Genomic_DNA"/>
</dbReference>
<dbReference type="Proteomes" id="UP000186132">
    <property type="component" value="Unassembled WGS sequence"/>
</dbReference>
<evidence type="ECO:0000256" key="3">
    <source>
        <dbReference type="ARBA" id="ARBA00022960"/>
    </source>
</evidence>
<dbReference type="CDD" id="cd13432">
    <property type="entry name" value="LDT_IgD_like_2"/>
    <property type="match status" value="1"/>
</dbReference>
<name>A0A1M5K7L3_9ACTN</name>
<dbReference type="GO" id="GO:0018104">
    <property type="term" value="P:peptidoglycan-protein cross-linking"/>
    <property type="evidence" value="ECO:0007669"/>
    <property type="project" value="TreeGrafter"/>
</dbReference>
<organism evidence="11 12">
    <name type="scientific">Jatrophihabitans endophyticus</name>
    <dbReference type="NCBI Taxonomy" id="1206085"/>
    <lineage>
        <taxon>Bacteria</taxon>
        <taxon>Bacillati</taxon>
        <taxon>Actinomycetota</taxon>
        <taxon>Actinomycetes</taxon>
        <taxon>Jatrophihabitantales</taxon>
        <taxon>Jatrophihabitantaceae</taxon>
        <taxon>Jatrophihabitans</taxon>
    </lineage>
</organism>
<keyword evidence="12" id="KW-1185">Reference proteome</keyword>
<dbReference type="RefSeq" id="WP_159440861.1">
    <property type="nucleotide sequence ID" value="NZ_FQVU01000003.1"/>
</dbReference>
<dbReference type="CDD" id="cd16913">
    <property type="entry name" value="YkuD_like"/>
    <property type="match status" value="1"/>
</dbReference>
<dbReference type="InterPro" id="IPR038063">
    <property type="entry name" value="Transpep_catalytic_dom"/>
</dbReference>
<evidence type="ECO:0000256" key="9">
    <source>
        <dbReference type="SAM" id="SignalP"/>
    </source>
</evidence>
<dbReference type="AlphaFoldDB" id="A0A1M5K7L3"/>
<feature type="region of interest" description="Disordered" evidence="8">
    <location>
        <begin position="46"/>
        <end position="73"/>
    </location>
</feature>
<feature type="active site" description="Proton donor/acceptor" evidence="7">
    <location>
        <position position="377"/>
    </location>
</feature>
<keyword evidence="3 7" id="KW-0133">Cell shape</keyword>
<evidence type="ECO:0000256" key="1">
    <source>
        <dbReference type="ARBA" id="ARBA00004752"/>
    </source>
</evidence>
<dbReference type="STRING" id="1206085.SAMN05443575_2072"/>
<evidence type="ECO:0000256" key="7">
    <source>
        <dbReference type="PROSITE-ProRule" id="PRU01373"/>
    </source>
</evidence>
<dbReference type="Pfam" id="PF17964">
    <property type="entry name" value="Big_10"/>
    <property type="match status" value="1"/>
</dbReference>
<evidence type="ECO:0000256" key="4">
    <source>
        <dbReference type="ARBA" id="ARBA00022984"/>
    </source>
</evidence>
<keyword evidence="2" id="KW-0808">Transferase</keyword>
<comment type="pathway">
    <text evidence="1 7">Cell wall biogenesis; peptidoglycan biosynthesis.</text>
</comment>
<protein>
    <submittedName>
        <fullName evidence="11">Lipoprotein-anchoring transpeptidase ErfK/SrfK</fullName>
    </submittedName>
</protein>
<keyword evidence="9" id="KW-0732">Signal</keyword>
<evidence type="ECO:0000256" key="6">
    <source>
        <dbReference type="ARBA" id="ARBA00023316"/>
    </source>
</evidence>
<dbReference type="GO" id="GO:0071555">
    <property type="term" value="P:cell wall organization"/>
    <property type="evidence" value="ECO:0007669"/>
    <property type="project" value="UniProtKB-UniRule"/>
</dbReference>
<feature type="chain" id="PRO_5039383362" evidence="9">
    <location>
        <begin position="42"/>
        <end position="449"/>
    </location>
</feature>
<sequence length="449" mass="47326">MQRTASARRPAQRPLGRPARGRRPVALAATLAAALAATLLAACTSGSASSGDAGPSRATGDSGTPGATSAAPSSSAATSAAAAAAVITASPVSAENAISPAEPVTVSIAHGELSKVSLLNPAGKQVKGKLAADRTSWRSAEVLGYDKTYKLTATGKNADGVAVTKKSSIATVAPDNYTMPSITDIYGTGISGGATYGVGMVARVHFDEAVNRKAAEKTLSVSTTPKVTGGWYWNDDQNVYWRPKHYYPTGTKVSIAAKVYGKKLGEGLYGQADRATDFTIGQKRVSVASPTKHNVKVYFDGKLERTMLTSMGKGGYEPSNSAINYWTMHGTYTVITHENPAIMTSGSYGVPKSSPNYYPPEKIYYSTKISTDGIYLHELNTTIWAQGHQNVSHGCLNLRTADAKWFYSHSRVGDVVKVTKGLGNPEISFDQGGQWSVPWSTWAKGSALT</sequence>
<dbReference type="UniPathway" id="UPA00219"/>
<evidence type="ECO:0000256" key="2">
    <source>
        <dbReference type="ARBA" id="ARBA00022679"/>
    </source>
</evidence>
<proteinExistence type="predicted"/>
<dbReference type="GO" id="GO:0008360">
    <property type="term" value="P:regulation of cell shape"/>
    <property type="evidence" value="ECO:0007669"/>
    <property type="project" value="UniProtKB-UniRule"/>
</dbReference>
<dbReference type="SUPFAM" id="SSF141523">
    <property type="entry name" value="L,D-transpeptidase catalytic domain-like"/>
    <property type="match status" value="1"/>
</dbReference>
<feature type="domain" description="L,D-TPase catalytic" evidence="10">
    <location>
        <begin position="284"/>
        <end position="419"/>
    </location>
</feature>
<dbReference type="OrthoDB" id="5242354at2"/>
<dbReference type="GO" id="GO:0071972">
    <property type="term" value="F:peptidoglycan L,D-transpeptidase activity"/>
    <property type="evidence" value="ECO:0007669"/>
    <property type="project" value="TreeGrafter"/>
</dbReference>
<dbReference type="Gene3D" id="2.40.440.10">
    <property type="entry name" value="L,D-transpeptidase catalytic domain-like"/>
    <property type="match status" value="1"/>
</dbReference>
<dbReference type="GO" id="GO:0016746">
    <property type="term" value="F:acyltransferase activity"/>
    <property type="evidence" value="ECO:0007669"/>
    <property type="project" value="UniProtKB-KW"/>
</dbReference>
<accession>A0A1M5K7L3</accession>
<keyword evidence="4 7" id="KW-0573">Peptidoglycan synthesis</keyword>
<evidence type="ECO:0000313" key="11">
    <source>
        <dbReference type="EMBL" id="SHG48590.1"/>
    </source>
</evidence>
<evidence type="ECO:0000313" key="12">
    <source>
        <dbReference type="Proteomes" id="UP000186132"/>
    </source>
</evidence>
<dbReference type="InterPro" id="IPR050979">
    <property type="entry name" value="LD-transpeptidase"/>
</dbReference>
<dbReference type="Pfam" id="PF03734">
    <property type="entry name" value="YkuD"/>
    <property type="match status" value="1"/>
</dbReference>
<dbReference type="Gene3D" id="2.60.40.3710">
    <property type="match status" value="1"/>
</dbReference>
<dbReference type="InterPro" id="IPR005490">
    <property type="entry name" value="LD_TPept_cat_dom"/>
</dbReference>
<feature type="compositionally biased region" description="Low complexity" evidence="8">
    <location>
        <begin position="7"/>
        <end position="23"/>
    </location>
</feature>
<dbReference type="PROSITE" id="PS52029">
    <property type="entry name" value="LD_TPASE"/>
    <property type="match status" value="1"/>
</dbReference>
<dbReference type="Gene3D" id="2.60.40.3780">
    <property type="match status" value="1"/>
</dbReference>
<evidence type="ECO:0000256" key="5">
    <source>
        <dbReference type="ARBA" id="ARBA00023315"/>
    </source>
</evidence>
<feature type="signal peptide" evidence="9">
    <location>
        <begin position="1"/>
        <end position="41"/>
    </location>
</feature>
<dbReference type="InterPro" id="IPR041280">
    <property type="entry name" value="Big_10"/>
</dbReference>
<feature type="active site" description="Nucleophile" evidence="7">
    <location>
        <position position="395"/>
    </location>
</feature>
<dbReference type="PANTHER" id="PTHR30582">
    <property type="entry name" value="L,D-TRANSPEPTIDASE"/>
    <property type="match status" value="1"/>
</dbReference>
<keyword evidence="5" id="KW-0012">Acyltransferase</keyword>
<dbReference type="PANTHER" id="PTHR30582:SF2">
    <property type="entry name" value="L,D-TRANSPEPTIDASE YCIB-RELATED"/>
    <property type="match status" value="1"/>
</dbReference>
<keyword evidence="6 7" id="KW-0961">Cell wall biogenesis/degradation</keyword>
<keyword evidence="11" id="KW-0449">Lipoprotein</keyword>